<feature type="domain" description="L-erythro-3,5-diaminohexanoate dehydrogenase N-terminal" evidence="1">
    <location>
        <begin position="8"/>
        <end position="154"/>
    </location>
</feature>
<keyword evidence="3" id="KW-1185">Reference proteome</keyword>
<dbReference type="EMBL" id="JBHSIU010000046">
    <property type="protein sequence ID" value="MFC5002991.1"/>
    <property type="molecule type" value="Genomic_DNA"/>
</dbReference>
<accession>A0ABV9W5J5</accession>
<dbReference type="RefSeq" id="WP_380121603.1">
    <property type="nucleotide sequence ID" value="NZ_JBHSIU010000046.1"/>
</dbReference>
<sequence length="365" mass="36721">MTSPIGLHRVVEPAGVLPQAADRLDPDPAIGADEVRIRVERLNLDAASFHQLRTEHGGDGAKVRAAVLDIVGSRGKMHNPVTGSGGMLIGTVEAVGPASPLGLRVGDRVATLVSLTLTPLRIADDLRDWDGLSEQVPCDGHAILFARSIAAVLPGDLDPQLALAVLDVCGAPALVARVVRRSLRDRAAAAGPLTVAVLGAAGKSGSLALAAARDTAAGGAVRTVGVVRDDAERVRLAAAGLADAVVIADARDAVGLATAITASTDGTSGGGADVTVVCVDVPGCEHAAVLATAPGGTVIFFSMATSFPAAALGAEGLAADVTMLIGNGYVPGHADYALRLLRSETGVRDLFQARLGTEAPPGLAD</sequence>
<organism evidence="2 3">
    <name type="scientific">Dactylosporangium cerinum</name>
    <dbReference type="NCBI Taxonomy" id="1434730"/>
    <lineage>
        <taxon>Bacteria</taxon>
        <taxon>Bacillati</taxon>
        <taxon>Actinomycetota</taxon>
        <taxon>Actinomycetes</taxon>
        <taxon>Micromonosporales</taxon>
        <taxon>Micromonosporaceae</taxon>
        <taxon>Dactylosporangium</taxon>
    </lineage>
</organism>
<dbReference type="SUPFAM" id="SSF50129">
    <property type="entry name" value="GroES-like"/>
    <property type="match status" value="1"/>
</dbReference>
<dbReference type="Pfam" id="PF26370">
    <property type="entry name" value="KDD_N"/>
    <property type="match status" value="1"/>
</dbReference>
<dbReference type="SUPFAM" id="SSF51735">
    <property type="entry name" value="NAD(P)-binding Rossmann-fold domains"/>
    <property type="match status" value="1"/>
</dbReference>
<evidence type="ECO:0000313" key="3">
    <source>
        <dbReference type="Proteomes" id="UP001595912"/>
    </source>
</evidence>
<protein>
    <submittedName>
        <fullName evidence="2">Zinc-binding alcohol dehydrogenase</fullName>
    </submittedName>
</protein>
<name>A0ABV9W5J5_9ACTN</name>
<gene>
    <name evidence="2" type="ORF">ACFPIJ_34820</name>
</gene>
<evidence type="ECO:0000259" key="1">
    <source>
        <dbReference type="Pfam" id="PF26370"/>
    </source>
</evidence>
<dbReference type="InterPro" id="IPR011032">
    <property type="entry name" value="GroES-like_sf"/>
</dbReference>
<evidence type="ECO:0000313" key="2">
    <source>
        <dbReference type="EMBL" id="MFC5002991.1"/>
    </source>
</evidence>
<dbReference type="InterPro" id="IPR036291">
    <property type="entry name" value="NAD(P)-bd_dom_sf"/>
</dbReference>
<dbReference type="InterPro" id="IPR058932">
    <property type="entry name" value="KDD_N"/>
</dbReference>
<comment type="caution">
    <text evidence="2">The sequence shown here is derived from an EMBL/GenBank/DDBJ whole genome shotgun (WGS) entry which is preliminary data.</text>
</comment>
<proteinExistence type="predicted"/>
<reference evidence="3" key="1">
    <citation type="journal article" date="2019" name="Int. J. Syst. Evol. Microbiol.">
        <title>The Global Catalogue of Microorganisms (GCM) 10K type strain sequencing project: providing services to taxonomists for standard genome sequencing and annotation.</title>
        <authorList>
            <consortium name="The Broad Institute Genomics Platform"/>
            <consortium name="The Broad Institute Genome Sequencing Center for Infectious Disease"/>
            <person name="Wu L."/>
            <person name="Ma J."/>
        </authorList>
    </citation>
    <scope>NUCLEOTIDE SEQUENCE [LARGE SCALE GENOMIC DNA]</scope>
    <source>
        <strain evidence="3">CGMCC 4.7152</strain>
    </source>
</reference>
<dbReference type="Gene3D" id="3.40.50.720">
    <property type="entry name" value="NAD(P)-binding Rossmann-like Domain"/>
    <property type="match status" value="1"/>
</dbReference>
<dbReference type="Proteomes" id="UP001595912">
    <property type="component" value="Unassembled WGS sequence"/>
</dbReference>
<dbReference type="Gene3D" id="3.90.180.10">
    <property type="entry name" value="Medium-chain alcohol dehydrogenases, catalytic domain"/>
    <property type="match status" value="1"/>
</dbReference>